<dbReference type="Gene3D" id="1.10.2080.10">
    <property type="entry name" value="Insect odorant-binding protein A10/Ejaculatory bulb-specific protein 3"/>
    <property type="match status" value="1"/>
</dbReference>
<keyword evidence="1" id="KW-0732">Signal</keyword>
<dbReference type="PANTHER" id="PTHR11257:SF12">
    <property type="entry name" value="EJACULATORY BULB-SPECIFIC PROTEIN 3-RELATED"/>
    <property type="match status" value="1"/>
</dbReference>
<dbReference type="InterPro" id="IPR005055">
    <property type="entry name" value="A10/PebIII"/>
</dbReference>
<proteinExistence type="evidence at transcript level"/>
<organism evidence="2">
    <name type="scientific">Sclerodermus sp. MQW-2015</name>
    <dbReference type="NCBI Taxonomy" id="1729718"/>
    <lineage>
        <taxon>Eukaryota</taxon>
        <taxon>Metazoa</taxon>
        <taxon>Ecdysozoa</taxon>
        <taxon>Arthropoda</taxon>
        <taxon>Hexapoda</taxon>
        <taxon>Insecta</taxon>
        <taxon>Pterygota</taxon>
        <taxon>Neoptera</taxon>
        <taxon>Endopterygota</taxon>
        <taxon>Hymenoptera</taxon>
        <taxon>Apocrita</taxon>
        <taxon>Aculeata</taxon>
        <taxon>Chrysidoidea</taxon>
        <taxon>Bethylidae</taxon>
        <taxon>Scleroderminae</taxon>
        <taxon>Sclerodermus</taxon>
    </lineage>
</organism>
<name>A0A0N9K2G7_9HYME</name>
<gene>
    <name evidence="2" type="primary">csp9</name>
</gene>
<dbReference type="InterPro" id="IPR036682">
    <property type="entry name" value="OS_D_A10/PebIII_sf"/>
</dbReference>
<evidence type="ECO:0000256" key="1">
    <source>
        <dbReference type="SAM" id="SignalP"/>
    </source>
</evidence>
<feature type="signal peptide" evidence="1">
    <location>
        <begin position="1"/>
        <end position="21"/>
    </location>
</feature>
<accession>A0A0N9K2G7</accession>
<dbReference type="SUPFAM" id="SSF100910">
    <property type="entry name" value="Chemosensory protein Csp2"/>
    <property type="match status" value="1"/>
</dbReference>
<dbReference type="AlphaFoldDB" id="A0A0N9K2G7"/>
<dbReference type="PANTHER" id="PTHR11257">
    <property type="entry name" value="CHEMOSENSORY PROTEIN-RELATED"/>
    <property type="match status" value="1"/>
</dbReference>
<protein>
    <submittedName>
        <fullName evidence="2">Chemosensory protein 9</fullName>
    </submittedName>
</protein>
<sequence>MAQHLLLVLLVVLAVARCVFTAPEDTTTDNKYTTKYDQVDVDAIVRNERLVNSYVGCLLDRNSCTPDAAELKKNLPDALQTACVSCSEAQKDVADKFSQFLIDHKPDQWKLLEEKYDPDGEYKKRYLNDA</sequence>
<dbReference type="EMBL" id="KP963714">
    <property type="protein sequence ID" value="ALG36162.1"/>
    <property type="molecule type" value="mRNA"/>
</dbReference>
<reference evidence="2" key="2">
    <citation type="submission" date="2015-03" db="EMBL/GenBank/DDBJ databases">
        <authorList>
            <person name="Murphy D."/>
        </authorList>
    </citation>
    <scope>NUCLEOTIDE SEQUENCE</scope>
</reference>
<evidence type="ECO:0000313" key="2">
    <source>
        <dbReference type="EMBL" id="ALG36162.1"/>
    </source>
</evidence>
<feature type="chain" id="PRO_5006036490" evidence="1">
    <location>
        <begin position="22"/>
        <end position="130"/>
    </location>
</feature>
<dbReference type="Pfam" id="PF03392">
    <property type="entry name" value="OS-D"/>
    <property type="match status" value="1"/>
</dbReference>
<reference evidence="2" key="1">
    <citation type="journal article" date="2015" name="Comp. Biochem. Physiol. Part D Genomics Proteomics">
        <title>Analysis of antennal transcriptome and odorant binding protein expression profiles of the recently identified parasitoid wasp, Sclerodermus sp.</title>
        <authorList>
            <person name="Zhou C.X."/>
            <person name="Min S.F."/>
            <person name="Yan-Long T."/>
            <person name="Wang M.Q."/>
        </authorList>
    </citation>
    <scope>NUCLEOTIDE SEQUENCE</scope>
</reference>